<evidence type="ECO:0000256" key="4">
    <source>
        <dbReference type="ARBA" id="ARBA00022692"/>
    </source>
</evidence>
<dbReference type="Pfam" id="PF01478">
    <property type="entry name" value="Peptidase_A24"/>
    <property type="match status" value="1"/>
</dbReference>
<feature type="domain" description="Prepilin peptidase A24 N-terminal" evidence="9">
    <location>
        <begin position="12"/>
        <end position="93"/>
    </location>
</feature>
<evidence type="ECO:0000256" key="5">
    <source>
        <dbReference type="ARBA" id="ARBA00022989"/>
    </source>
</evidence>
<evidence type="ECO:0000256" key="6">
    <source>
        <dbReference type="ARBA" id="ARBA00023136"/>
    </source>
</evidence>
<dbReference type="InterPro" id="IPR050882">
    <property type="entry name" value="Prepilin_peptidase/N-MTase"/>
</dbReference>
<dbReference type="GO" id="GO:0005886">
    <property type="term" value="C:plasma membrane"/>
    <property type="evidence" value="ECO:0007669"/>
    <property type="project" value="UniProtKB-SubCell"/>
</dbReference>
<feature type="transmembrane region" description="Helical" evidence="7">
    <location>
        <begin position="74"/>
        <end position="92"/>
    </location>
</feature>
<dbReference type="InterPro" id="IPR010627">
    <property type="entry name" value="Prepilin_pept_A24_N"/>
</dbReference>
<accession>A0A1F6DM98</accession>
<keyword evidence="3" id="KW-1003">Cell membrane</keyword>
<evidence type="ECO:0000313" key="11">
    <source>
        <dbReference type="Proteomes" id="UP000178532"/>
    </source>
</evidence>
<dbReference type="Pfam" id="PF06750">
    <property type="entry name" value="A24_N_bact"/>
    <property type="match status" value="1"/>
</dbReference>
<evidence type="ECO:0000259" key="9">
    <source>
        <dbReference type="Pfam" id="PF06750"/>
    </source>
</evidence>
<reference evidence="10 11" key="1">
    <citation type="journal article" date="2016" name="Nat. Commun.">
        <title>Thousands of microbial genomes shed light on interconnected biogeochemical processes in an aquifer system.</title>
        <authorList>
            <person name="Anantharaman K."/>
            <person name="Brown C.T."/>
            <person name="Hug L.A."/>
            <person name="Sharon I."/>
            <person name="Castelle C.J."/>
            <person name="Probst A.J."/>
            <person name="Thomas B.C."/>
            <person name="Singh A."/>
            <person name="Wilkins M.J."/>
            <person name="Karaoz U."/>
            <person name="Brodie E.L."/>
            <person name="Williams K.H."/>
            <person name="Hubbard S.S."/>
            <person name="Banfield J.F."/>
        </authorList>
    </citation>
    <scope>NUCLEOTIDE SEQUENCE [LARGE SCALE GENOMIC DNA]</scope>
</reference>
<feature type="transmembrane region" description="Helical" evidence="7">
    <location>
        <begin position="99"/>
        <end position="116"/>
    </location>
</feature>
<dbReference type="STRING" id="1798495.A3C19_01265"/>
<dbReference type="GO" id="GO:0006465">
    <property type="term" value="P:signal peptide processing"/>
    <property type="evidence" value="ECO:0007669"/>
    <property type="project" value="TreeGrafter"/>
</dbReference>
<evidence type="ECO:0000259" key="8">
    <source>
        <dbReference type="Pfam" id="PF01478"/>
    </source>
</evidence>
<name>A0A1F6DM98_9BACT</name>
<keyword evidence="4 7" id="KW-0812">Transmembrane</keyword>
<feature type="transmembrane region" description="Helical" evidence="7">
    <location>
        <begin position="149"/>
        <end position="170"/>
    </location>
</feature>
<feature type="domain" description="Prepilin type IV endopeptidase peptidase" evidence="8">
    <location>
        <begin position="105"/>
        <end position="210"/>
    </location>
</feature>
<protein>
    <recommendedName>
        <fullName evidence="12">Peptidase A24A N-terminal domain-containing protein</fullName>
    </recommendedName>
</protein>
<comment type="caution">
    <text evidence="10">The sequence shown here is derived from an EMBL/GenBank/DDBJ whole genome shotgun (WGS) entry which is preliminary data.</text>
</comment>
<gene>
    <name evidence="10" type="ORF">A3C19_01265</name>
</gene>
<sequence length="256" mass="27034">MPALISFALFALGAIVASFVGVLAARLNTGQSFLSGRSRCDACAAPLPPGALVPIISYIVSGGRSLCCGARLSLYAPLSEFLLGGLFVLAYLRLGLTLSLLLMGVAFSALLALVLYDLAHQILPPMLLIVFVVASAVFRFFLMPSLPEFLQTFFVALGIAAFLALIHLLSRGRAMGLADAPLAFGLALLTGPAALPGFIFSFWLGALIGIKLLLKKPVGSRMGVEVPFAPYLAAGFLLAYFTQWNPFALIATFATF</sequence>
<dbReference type="GO" id="GO:0004190">
    <property type="term" value="F:aspartic-type endopeptidase activity"/>
    <property type="evidence" value="ECO:0007669"/>
    <property type="project" value="InterPro"/>
</dbReference>
<evidence type="ECO:0000256" key="3">
    <source>
        <dbReference type="ARBA" id="ARBA00022475"/>
    </source>
</evidence>
<keyword evidence="6 7" id="KW-0472">Membrane</keyword>
<evidence type="ECO:0000256" key="7">
    <source>
        <dbReference type="SAM" id="Phobius"/>
    </source>
</evidence>
<feature type="transmembrane region" description="Helical" evidence="7">
    <location>
        <begin position="182"/>
        <end position="210"/>
    </location>
</feature>
<keyword evidence="5 7" id="KW-1133">Transmembrane helix</keyword>
<dbReference type="Gene3D" id="1.20.120.1220">
    <property type="match status" value="1"/>
</dbReference>
<proteinExistence type="inferred from homology"/>
<dbReference type="PANTHER" id="PTHR30487">
    <property type="entry name" value="TYPE 4 PREPILIN-LIKE PROTEINS LEADER PEPTIDE-PROCESSING ENZYME"/>
    <property type="match status" value="1"/>
</dbReference>
<dbReference type="EMBL" id="MFLI01000006">
    <property type="protein sequence ID" value="OGG62591.1"/>
    <property type="molecule type" value="Genomic_DNA"/>
</dbReference>
<evidence type="ECO:0008006" key="12">
    <source>
        <dbReference type="Google" id="ProtNLM"/>
    </source>
</evidence>
<organism evidence="10 11">
    <name type="scientific">Candidatus Kaiserbacteria bacterium RIFCSPHIGHO2_02_FULL_54_22</name>
    <dbReference type="NCBI Taxonomy" id="1798495"/>
    <lineage>
        <taxon>Bacteria</taxon>
        <taxon>Candidatus Kaiseribacteriota</taxon>
    </lineage>
</organism>
<comment type="similarity">
    <text evidence="2">Belongs to the peptidase A24 family.</text>
</comment>
<dbReference type="Proteomes" id="UP000178532">
    <property type="component" value="Unassembled WGS sequence"/>
</dbReference>
<dbReference type="PANTHER" id="PTHR30487:SF0">
    <property type="entry name" value="PREPILIN LEADER PEPTIDASE_N-METHYLTRANSFERASE-RELATED"/>
    <property type="match status" value="1"/>
</dbReference>
<feature type="transmembrane region" description="Helical" evidence="7">
    <location>
        <begin position="122"/>
        <end position="142"/>
    </location>
</feature>
<evidence type="ECO:0000313" key="10">
    <source>
        <dbReference type="EMBL" id="OGG62591.1"/>
    </source>
</evidence>
<comment type="subcellular location">
    <subcellularLocation>
        <location evidence="1">Cell membrane</location>
        <topology evidence="1">Multi-pass membrane protein</topology>
    </subcellularLocation>
</comment>
<evidence type="ECO:0000256" key="2">
    <source>
        <dbReference type="ARBA" id="ARBA00005801"/>
    </source>
</evidence>
<dbReference type="AlphaFoldDB" id="A0A1F6DM98"/>
<evidence type="ECO:0000256" key="1">
    <source>
        <dbReference type="ARBA" id="ARBA00004651"/>
    </source>
</evidence>
<dbReference type="InterPro" id="IPR000045">
    <property type="entry name" value="Prepilin_IV_endopep_pep"/>
</dbReference>